<reference evidence="1 2" key="1">
    <citation type="submission" date="2023-07" db="EMBL/GenBank/DDBJ databases">
        <title>Sorghum-associated microbial communities from plants grown in Nebraska, USA.</title>
        <authorList>
            <person name="Schachtman D."/>
        </authorList>
    </citation>
    <scope>NUCLEOTIDE SEQUENCE [LARGE SCALE GENOMIC DNA]</scope>
    <source>
        <strain evidence="1 2">DS1730</strain>
    </source>
</reference>
<accession>A0ABU1MDN6</accession>
<gene>
    <name evidence="1" type="ORF">J2782_003507</name>
</gene>
<evidence type="ECO:0000313" key="1">
    <source>
        <dbReference type="EMBL" id="MDR6433761.1"/>
    </source>
</evidence>
<sequence>MPVKAIENIDFLIAPVCVARMLASMKIVNSFFTMLKIDA</sequence>
<dbReference type="Proteomes" id="UP001184614">
    <property type="component" value="Unassembled WGS sequence"/>
</dbReference>
<name>A0ABU1MDN6_9HYPH</name>
<dbReference type="EMBL" id="JAVDQT010000007">
    <property type="protein sequence ID" value="MDR6433761.1"/>
    <property type="molecule type" value="Genomic_DNA"/>
</dbReference>
<organism evidence="1 2">
    <name type="scientific">Brucella pseudogrignonensis</name>
    <dbReference type="NCBI Taxonomy" id="419475"/>
    <lineage>
        <taxon>Bacteria</taxon>
        <taxon>Pseudomonadati</taxon>
        <taxon>Pseudomonadota</taxon>
        <taxon>Alphaproteobacteria</taxon>
        <taxon>Hyphomicrobiales</taxon>
        <taxon>Brucellaceae</taxon>
        <taxon>Brucella/Ochrobactrum group</taxon>
        <taxon>Brucella</taxon>
    </lineage>
</organism>
<protein>
    <submittedName>
        <fullName evidence="1">Uncharacterized protein</fullName>
    </submittedName>
</protein>
<evidence type="ECO:0000313" key="2">
    <source>
        <dbReference type="Proteomes" id="UP001184614"/>
    </source>
</evidence>
<comment type="caution">
    <text evidence="1">The sequence shown here is derived from an EMBL/GenBank/DDBJ whole genome shotgun (WGS) entry which is preliminary data.</text>
</comment>
<keyword evidence="2" id="KW-1185">Reference proteome</keyword>
<proteinExistence type="predicted"/>